<dbReference type="Pfam" id="PF14834">
    <property type="entry name" value="GST_C_4"/>
    <property type="match status" value="1"/>
</dbReference>
<dbReference type="SUPFAM" id="SSF47616">
    <property type="entry name" value="GST C-terminal domain-like"/>
    <property type="match status" value="1"/>
</dbReference>
<accession>A0ABT3ZIK5</accession>
<dbReference type="InterPro" id="IPR004045">
    <property type="entry name" value="Glutathione_S-Trfase_N"/>
</dbReference>
<dbReference type="SFLD" id="SFLDS00019">
    <property type="entry name" value="Glutathione_Transferase_(cytos"/>
    <property type="match status" value="1"/>
</dbReference>
<dbReference type="Pfam" id="PF13409">
    <property type="entry name" value="GST_N_2"/>
    <property type="match status" value="1"/>
</dbReference>
<dbReference type="PANTHER" id="PTHR42673:SF21">
    <property type="entry name" value="GLUTATHIONE S-TRANSFERASE YFCF"/>
    <property type="match status" value="1"/>
</dbReference>
<dbReference type="PROSITE" id="PS50404">
    <property type="entry name" value="GST_NTER"/>
    <property type="match status" value="1"/>
</dbReference>
<dbReference type="NCBIfam" id="NF011693">
    <property type="entry name" value="PRK15113.1"/>
    <property type="match status" value="1"/>
</dbReference>
<dbReference type="InterPro" id="IPR034338">
    <property type="entry name" value="GST_4_C"/>
</dbReference>
<dbReference type="InterPro" id="IPR036282">
    <property type="entry name" value="Glutathione-S-Trfase_C_sf"/>
</dbReference>
<dbReference type="Proteomes" id="UP001082899">
    <property type="component" value="Unassembled WGS sequence"/>
</dbReference>
<dbReference type="CDD" id="cd00570">
    <property type="entry name" value="GST_N_family"/>
    <property type="match status" value="1"/>
</dbReference>
<feature type="domain" description="GST N-terminal" evidence="1">
    <location>
        <begin position="6"/>
        <end position="87"/>
    </location>
</feature>
<gene>
    <name evidence="2" type="primary">yfcF</name>
    <name evidence="2" type="ORF">OVY01_03245</name>
</gene>
<protein>
    <submittedName>
        <fullName evidence="2">Glutathione transferase</fullName>
        <ecNumber evidence="2">2.5.1.18</ecNumber>
    </submittedName>
</protein>
<dbReference type="CDD" id="cd03195">
    <property type="entry name" value="GST_C_4"/>
    <property type="match status" value="1"/>
</dbReference>
<dbReference type="RefSeq" id="WP_267845612.1">
    <property type="nucleotide sequence ID" value="NZ_JAPMXC010000001.1"/>
</dbReference>
<reference evidence="2" key="1">
    <citation type="submission" date="2022-11" db="EMBL/GenBank/DDBJ databases">
        <title>Robbsia betulipollinis sp. nov., isolated from pollen of birch (Betula pendula).</title>
        <authorList>
            <person name="Shi H."/>
            <person name="Ambika Manirajan B."/>
            <person name="Ratering S."/>
            <person name="Geissler-Plaum R."/>
            <person name="Schnell S."/>
        </authorList>
    </citation>
    <scope>NUCLEOTIDE SEQUENCE</scope>
    <source>
        <strain evidence="2">Bb-Pol-6</strain>
    </source>
</reference>
<keyword evidence="3" id="KW-1185">Reference proteome</keyword>
<dbReference type="EMBL" id="JAPMXC010000001">
    <property type="protein sequence ID" value="MCY0386277.1"/>
    <property type="molecule type" value="Genomic_DNA"/>
</dbReference>
<proteinExistence type="predicted"/>
<dbReference type="InterPro" id="IPR040079">
    <property type="entry name" value="Glutathione_S-Trfase"/>
</dbReference>
<evidence type="ECO:0000313" key="3">
    <source>
        <dbReference type="Proteomes" id="UP001082899"/>
    </source>
</evidence>
<organism evidence="2 3">
    <name type="scientific">Robbsia betulipollinis</name>
    <dbReference type="NCBI Taxonomy" id="2981849"/>
    <lineage>
        <taxon>Bacteria</taxon>
        <taxon>Pseudomonadati</taxon>
        <taxon>Pseudomonadota</taxon>
        <taxon>Betaproteobacteria</taxon>
        <taxon>Burkholderiales</taxon>
        <taxon>Burkholderiaceae</taxon>
        <taxon>Robbsia</taxon>
    </lineage>
</organism>
<dbReference type="PANTHER" id="PTHR42673">
    <property type="entry name" value="MALEYLACETOACETATE ISOMERASE"/>
    <property type="match status" value="1"/>
</dbReference>
<sequence length="208" mass="23385">MTSSDLLLYTDAQFVSPYAMSVFVALHEKDLPFRVETVDLAQRAHRRPDFAGALLTQRVPVLVHGDFALSESSAITEYLDDVFDGPRLYPADRRRRALARQVQAWLRSDFLSIRSERPTEVVFCRAVKAPLSDAARDAAGKLFATADALLASGASDLFGEWCIADLDLALMLNRLALHGDAMPERLADYARHQWQRPAVRRWIALERS</sequence>
<dbReference type="InterPro" id="IPR036249">
    <property type="entry name" value="Thioredoxin-like_sf"/>
</dbReference>
<dbReference type="Gene3D" id="3.40.30.10">
    <property type="entry name" value="Glutaredoxin"/>
    <property type="match status" value="1"/>
</dbReference>
<name>A0ABT3ZIK5_9BURK</name>
<comment type="caution">
    <text evidence="2">The sequence shown here is derived from an EMBL/GenBank/DDBJ whole genome shotgun (WGS) entry which is preliminary data.</text>
</comment>
<dbReference type="SFLD" id="SFLDG00358">
    <property type="entry name" value="Main_(cytGST)"/>
    <property type="match status" value="1"/>
</dbReference>
<dbReference type="GO" id="GO:0004364">
    <property type="term" value="F:glutathione transferase activity"/>
    <property type="evidence" value="ECO:0007669"/>
    <property type="project" value="UniProtKB-EC"/>
</dbReference>
<evidence type="ECO:0000313" key="2">
    <source>
        <dbReference type="EMBL" id="MCY0386277.1"/>
    </source>
</evidence>
<dbReference type="SUPFAM" id="SSF52833">
    <property type="entry name" value="Thioredoxin-like"/>
    <property type="match status" value="1"/>
</dbReference>
<dbReference type="EC" id="2.5.1.18" evidence="2"/>
<keyword evidence="2" id="KW-0808">Transferase</keyword>
<evidence type="ECO:0000259" key="1">
    <source>
        <dbReference type="PROSITE" id="PS50404"/>
    </source>
</evidence>
<dbReference type="Gene3D" id="1.20.1050.10">
    <property type="match status" value="1"/>
</dbReference>